<reference evidence="1 2" key="1">
    <citation type="submission" date="2018-03" db="EMBL/GenBank/DDBJ databases">
        <title>Genomic Encyclopedia of Archaeal and Bacterial Type Strains, Phase II (KMG-II): from individual species to whole genera.</title>
        <authorList>
            <person name="Goeker M."/>
        </authorList>
    </citation>
    <scope>NUCLEOTIDE SEQUENCE [LARGE SCALE GENOMIC DNA]</scope>
    <source>
        <strain evidence="1 2">DSM 28354</strain>
    </source>
</reference>
<dbReference type="AlphaFoldDB" id="A0A2T0SHI6"/>
<organism evidence="1 2">
    <name type="scientific">Spirosoma oryzae</name>
    <dbReference type="NCBI Taxonomy" id="1469603"/>
    <lineage>
        <taxon>Bacteria</taxon>
        <taxon>Pseudomonadati</taxon>
        <taxon>Bacteroidota</taxon>
        <taxon>Cytophagia</taxon>
        <taxon>Cytophagales</taxon>
        <taxon>Cytophagaceae</taxon>
        <taxon>Spirosoma</taxon>
    </lineage>
</organism>
<keyword evidence="2" id="KW-1185">Reference proteome</keyword>
<dbReference type="EMBL" id="PVTE01000020">
    <property type="protein sequence ID" value="PRY32823.1"/>
    <property type="molecule type" value="Genomic_DNA"/>
</dbReference>
<evidence type="ECO:0000313" key="1">
    <source>
        <dbReference type="EMBL" id="PRY32823.1"/>
    </source>
</evidence>
<proteinExistence type="predicted"/>
<accession>A0A2T0SHI6</accession>
<dbReference type="Proteomes" id="UP000238375">
    <property type="component" value="Unassembled WGS sequence"/>
</dbReference>
<sequence>MFQQKRPSAPIDRLVQQTWNGCDSINLLFKKMVSVPSQTGSGSDQSTFREAALMQTLLNLAIPRTARYRGHARRADDTYGVVVHTATGFRTLTITSPMLALAQEGILVERDRASILQQLD</sequence>
<protein>
    <submittedName>
        <fullName evidence="1">Uncharacterized protein</fullName>
    </submittedName>
</protein>
<comment type="caution">
    <text evidence="1">The sequence shown here is derived from an EMBL/GenBank/DDBJ whole genome shotgun (WGS) entry which is preliminary data.</text>
</comment>
<name>A0A2T0SHI6_9BACT</name>
<gene>
    <name evidence="1" type="ORF">CLV58_12075</name>
</gene>
<evidence type="ECO:0000313" key="2">
    <source>
        <dbReference type="Proteomes" id="UP000238375"/>
    </source>
</evidence>